<dbReference type="CDD" id="cd05247">
    <property type="entry name" value="UDP_G4E_1_SDR_e"/>
    <property type="match status" value="1"/>
</dbReference>
<comment type="catalytic activity">
    <reaction evidence="1 11">
        <text>UDP-alpha-D-glucose = UDP-alpha-D-galactose</text>
        <dbReference type="Rhea" id="RHEA:22168"/>
        <dbReference type="ChEBI" id="CHEBI:58885"/>
        <dbReference type="ChEBI" id="CHEBI:66914"/>
        <dbReference type="EC" id="5.1.3.2"/>
    </reaction>
</comment>
<keyword evidence="9 11" id="KW-0413">Isomerase</keyword>
<evidence type="ECO:0000256" key="6">
    <source>
        <dbReference type="ARBA" id="ARBA00018569"/>
    </source>
</evidence>
<reference evidence="13 14" key="1">
    <citation type="submission" date="2020-04" db="EMBL/GenBank/DDBJ databases">
        <authorList>
            <person name="Hogendoorn C."/>
        </authorList>
    </citation>
    <scope>NUCLEOTIDE SEQUENCE [LARGE SCALE GENOMIC DNA]</scope>
    <source>
        <strain evidence="13">COOX1</strain>
    </source>
</reference>
<keyword evidence="8" id="KW-0299">Galactose metabolism</keyword>
<dbReference type="PANTHER" id="PTHR43725">
    <property type="entry name" value="UDP-GLUCOSE 4-EPIMERASE"/>
    <property type="match status" value="1"/>
</dbReference>
<dbReference type="PANTHER" id="PTHR43725:SF53">
    <property type="entry name" value="UDP-ARABINOSE 4-EPIMERASE 1"/>
    <property type="match status" value="1"/>
</dbReference>
<gene>
    <name evidence="13" type="primary">galE</name>
    <name evidence="13" type="ORF">COOX1_0381</name>
</gene>
<evidence type="ECO:0000256" key="5">
    <source>
        <dbReference type="ARBA" id="ARBA00013189"/>
    </source>
</evidence>
<dbReference type="Proteomes" id="UP000502196">
    <property type="component" value="Chromosome"/>
</dbReference>
<protein>
    <recommendedName>
        <fullName evidence="6 11">UDP-glucose 4-epimerase</fullName>
        <ecNumber evidence="5 11">5.1.3.2</ecNumber>
    </recommendedName>
</protein>
<organism evidence="13 14">
    <name type="scientific">Kyrpidia spormannii</name>
    <dbReference type="NCBI Taxonomy" id="2055160"/>
    <lineage>
        <taxon>Bacteria</taxon>
        <taxon>Bacillati</taxon>
        <taxon>Bacillota</taxon>
        <taxon>Bacilli</taxon>
        <taxon>Bacillales</taxon>
        <taxon>Alicyclobacillaceae</taxon>
        <taxon>Kyrpidia</taxon>
    </lineage>
</organism>
<proteinExistence type="inferred from homology"/>
<dbReference type="AlphaFoldDB" id="A0A6F9E1K5"/>
<dbReference type="InterPro" id="IPR001509">
    <property type="entry name" value="Epimerase_deHydtase"/>
</dbReference>
<sequence length="334" mass="36293">MRGMDAVLVSGGAGYIGSHVVKRLVEAGRPVVVMDNESTGHRETVRAVEALTGREIPYIPGDVGDGDGVRRIVEEYRVGAVMHFAAKSVVAESVRHPEVYFSENVAKGIAFFQALCEAGVSRIVLSSTAAVYGNPERVPIPEEHPVRPINPYGASKVMLEQVLGWLETTFPMRWVALRYFNAAGADPSGRLGERHDPETHLIPIVLEAALGRRERVTVFGTDYDTPDGTCIRDYIHVLDLADAHLEALAALEDGHPSAIFNVGTGLGHSVLEVIRMAEEVCGRTVPVELGARRPGDPPVLVADGGRLREIGWQPRYGLWEIVASAWAWHSGEGR</sequence>
<evidence type="ECO:0000256" key="4">
    <source>
        <dbReference type="ARBA" id="ARBA00007637"/>
    </source>
</evidence>
<keyword evidence="10 11" id="KW-0119">Carbohydrate metabolism</keyword>
<dbReference type="Pfam" id="PF01370">
    <property type="entry name" value="Epimerase"/>
    <property type="match status" value="1"/>
</dbReference>
<evidence type="ECO:0000256" key="1">
    <source>
        <dbReference type="ARBA" id="ARBA00000083"/>
    </source>
</evidence>
<dbReference type="EMBL" id="LR792683">
    <property type="protein sequence ID" value="CAB3390384.1"/>
    <property type="molecule type" value="Genomic_DNA"/>
</dbReference>
<dbReference type="UniPathway" id="UPA00214"/>
<evidence type="ECO:0000256" key="11">
    <source>
        <dbReference type="RuleBase" id="RU366046"/>
    </source>
</evidence>
<dbReference type="GO" id="GO:0003978">
    <property type="term" value="F:UDP-glucose 4-epimerase activity"/>
    <property type="evidence" value="ECO:0007669"/>
    <property type="project" value="UniProtKB-UniRule"/>
</dbReference>
<evidence type="ECO:0000256" key="7">
    <source>
        <dbReference type="ARBA" id="ARBA00023027"/>
    </source>
</evidence>
<evidence type="ECO:0000256" key="2">
    <source>
        <dbReference type="ARBA" id="ARBA00001911"/>
    </source>
</evidence>
<keyword evidence="7 11" id="KW-0520">NAD</keyword>
<dbReference type="InterPro" id="IPR005886">
    <property type="entry name" value="UDP_G4E"/>
</dbReference>
<accession>A0A6F9E1K5</accession>
<dbReference type="NCBIfam" id="TIGR01179">
    <property type="entry name" value="galE"/>
    <property type="match status" value="1"/>
</dbReference>
<dbReference type="Gene3D" id="3.40.50.720">
    <property type="entry name" value="NAD(P)-binding Rossmann-like Domain"/>
    <property type="match status" value="1"/>
</dbReference>
<evidence type="ECO:0000256" key="10">
    <source>
        <dbReference type="ARBA" id="ARBA00023277"/>
    </source>
</evidence>
<evidence type="ECO:0000256" key="8">
    <source>
        <dbReference type="ARBA" id="ARBA00023144"/>
    </source>
</evidence>
<comment type="subunit">
    <text evidence="11">Homodimer.</text>
</comment>
<feature type="domain" description="NAD-dependent epimerase/dehydratase" evidence="12">
    <location>
        <begin position="7"/>
        <end position="263"/>
    </location>
</feature>
<comment type="pathway">
    <text evidence="3 11">Carbohydrate metabolism; galactose metabolism.</text>
</comment>
<evidence type="ECO:0000259" key="12">
    <source>
        <dbReference type="Pfam" id="PF01370"/>
    </source>
</evidence>
<dbReference type="InterPro" id="IPR036291">
    <property type="entry name" value="NAD(P)-bd_dom_sf"/>
</dbReference>
<comment type="cofactor">
    <cofactor evidence="2 11">
        <name>NAD(+)</name>
        <dbReference type="ChEBI" id="CHEBI:57540"/>
    </cofactor>
</comment>
<dbReference type="SUPFAM" id="SSF51735">
    <property type="entry name" value="NAD(P)-binding Rossmann-fold domains"/>
    <property type="match status" value="1"/>
</dbReference>
<evidence type="ECO:0000256" key="9">
    <source>
        <dbReference type="ARBA" id="ARBA00023235"/>
    </source>
</evidence>
<name>A0A6F9E1K5_9BACL</name>
<evidence type="ECO:0000313" key="13">
    <source>
        <dbReference type="EMBL" id="CAB3390384.1"/>
    </source>
</evidence>
<dbReference type="Gene3D" id="3.90.25.10">
    <property type="entry name" value="UDP-galactose 4-epimerase, domain 1"/>
    <property type="match status" value="1"/>
</dbReference>
<evidence type="ECO:0000256" key="3">
    <source>
        <dbReference type="ARBA" id="ARBA00004947"/>
    </source>
</evidence>
<dbReference type="GO" id="GO:0033499">
    <property type="term" value="P:galactose catabolic process via UDP-galactose, Leloir pathway"/>
    <property type="evidence" value="ECO:0007669"/>
    <property type="project" value="TreeGrafter"/>
</dbReference>
<evidence type="ECO:0000313" key="14">
    <source>
        <dbReference type="Proteomes" id="UP000502196"/>
    </source>
</evidence>
<comment type="similarity">
    <text evidence="4 11">Belongs to the NAD(P)-dependent epimerase/dehydratase family.</text>
</comment>
<dbReference type="EC" id="5.1.3.2" evidence="5 11"/>